<evidence type="ECO:0000256" key="1">
    <source>
        <dbReference type="ARBA" id="ARBA00004141"/>
    </source>
</evidence>
<protein>
    <recommendedName>
        <fullName evidence="10">Integral membrane protein DUF92-domain-containing protein</fullName>
    </recommendedName>
</protein>
<organism evidence="8 9">
    <name type="scientific">Endocarpon pusillum</name>
    <dbReference type="NCBI Taxonomy" id="364733"/>
    <lineage>
        <taxon>Eukaryota</taxon>
        <taxon>Fungi</taxon>
        <taxon>Dikarya</taxon>
        <taxon>Ascomycota</taxon>
        <taxon>Pezizomycotina</taxon>
        <taxon>Eurotiomycetes</taxon>
        <taxon>Chaetothyriomycetidae</taxon>
        <taxon>Verrucariales</taxon>
        <taxon>Verrucariaceae</taxon>
        <taxon>Endocarpon</taxon>
    </lineage>
</organism>
<evidence type="ECO:0000256" key="4">
    <source>
        <dbReference type="ARBA" id="ARBA00022989"/>
    </source>
</evidence>
<dbReference type="Pfam" id="PF01940">
    <property type="entry name" value="DUF92"/>
    <property type="match status" value="1"/>
</dbReference>
<reference evidence="8" key="1">
    <citation type="submission" date="2020-02" db="EMBL/GenBank/DDBJ databases">
        <authorList>
            <person name="Palmer J.M."/>
        </authorList>
    </citation>
    <scope>NUCLEOTIDE SEQUENCE</scope>
    <source>
        <strain evidence="8">EPUS1.4</strain>
        <tissue evidence="8">Thallus</tissue>
    </source>
</reference>
<evidence type="ECO:0008006" key="10">
    <source>
        <dbReference type="Google" id="ProtNLM"/>
    </source>
</evidence>
<keyword evidence="5 7" id="KW-0472">Membrane</keyword>
<accession>A0A8H7AF00</accession>
<dbReference type="AlphaFoldDB" id="A0A8H7AF00"/>
<keyword evidence="3 7" id="KW-0812">Transmembrane</keyword>
<dbReference type="OrthoDB" id="30881at2759"/>
<dbReference type="PANTHER" id="PTHR13353">
    <property type="entry name" value="TRANSMEMBRANE PROTEIN 19"/>
    <property type="match status" value="1"/>
</dbReference>
<name>A0A8H7AF00_9EURO</name>
<evidence type="ECO:0000313" key="9">
    <source>
        <dbReference type="Proteomes" id="UP000606974"/>
    </source>
</evidence>
<feature type="transmembrane region" description="Helical" evidence="7">
    <location>
        <begin position="207"/>
        <end position="230"/>
    </location>
</feature>
<evidence type="ECO:0000256" key="5">
    <source>
        <dbReference type="ARBA" id="ARBA00023136"/>
    </source>
</evidence>
<feature type="compositionally biased region" description="Basic and acidic residues" evidence="6">
    <location>
        <begin position="329"/>
        <end position="344"/>
    </location>
</feature>
<dbReference type="InterPro" id="IPR002794">
    <property type="entry name" value="DUF92_TMEM19"/>
</dbReference>
<sequence length="401" mass="41910">MKPLYSLPVTGYLIYRSYTHNSLTPLGILTAALTALLHSSHPSALPFSLLVVFFLAGTRATKVKHDVKSRYTLSSTGSSSSPPYSAAQRGGGGGGGGGGGEPRTHVQVLANSGVASFLLLVHLYRINLTTPSSWSAGHARVQAAAEEEGCVPTTGSVQGLLLAGIVANYAAVAADTFSSELGILAGNAPRLITRPWVRVPRGTNGGVTAAGLAAGVLGALIIAVASTLVMPFCGASQTGRLGPVGRVLMAEEKVETYRGWTLTDKLIWILAVTGWGALGSVLDSLFGAILQASVVDRRTGKIVEGAGGEKVLVSSRGKGKTAKRELVHSERNRDEAMRERKGADVDGSDVSAVQEESRSVLVGMDWLDNNQINLLMAACMGFGGVALASWYWGIPLSRLWT</sequence>
<feature type="compositionally biased region" description="Low complexity" evidence="6">
    <location>
        <begin position="71"/>
        <end position="85"/>
    </location>
</feature>
<feature type="transmembrane region" description="Helical" evidence="7">
    <location>
        <begin position="44"/>
        <end position="61"/>
    </location>
</feature>
<comment type="similarity">
    <text evidence="2">Belongs to the TMEM19 family.</text>
</comment>
<feature type="region of interest" description="Disordered" evidence="6">
    <location>
        <begin position="329"/>
        <end position="348"/>
    </location>
</feature>
<feature type="transmembrane region" description="Helical" evidence="7">
    <location>
        <begin position="374"/>
        <end position="394"/>
    </location>
</feature>
<evidence type="ECO:0000313" key="8">
    <source>
        <dbReference type="EMBL" id="KAF7506849.1"/>
    </source>
</evidence>
<proteinExistence type="inferred from homology"/>
<feature type="compositionally biased region" description="Gly residues" evidence="6">
    <location>
        <begin position="89"/>
        <end position="101"/>
    </location>
</feature>
<keyword evidence="4 7" id="KW-1133">Transmembrane helix</keyword>
<dbReference type="Proteomes" id="UP000606974">
    <property type="component" value="Unassembled WGS sequence"/>
</dbReference>
<feature type="region of interest" description="Disordered" evidence="6">
    <location>
        <begin position="71"/>
        <end position="105"/>
    </location>
</feature>
<evidence type="ECO:0000256" key="2">
    <source>
        <dbReference type="ARBA" id="ARBA00009012"/>
    </source>
</evidence>
<feature type="transmembrane region" description="Helical" evidence="7">
    <location>
        <begin position="21"/>
        <end position="38"/>
    </location>
</feature>
<gene>
    <name evidence="8" type="ORF">GJ744_011195</name>
</gene>
<feature type="transmembrane region" description="Helical" evidence="7">
    <location>
        <begin position="266"/>
        <end position="290"/>
    </location>
</feature>
<evidence type="ECO:0000256" key="3">
    <source>
        <dbReference type="ARBA" id="ARBA00022692"/>
    </source>
</evidence>
<keyword evidence="9" id="KW-1185">Reference proteome</keyword>
<comment type="caution">
    <text evidence="8">The sequence shown here is derived from an EMBL/GenBank/DDBJ whole genome shotgun (WGS) entry which is preliminary data.</text>
</comment>
<dbReference type="PANTHER" id="PTHR13353:SF5">
    <property type="entry name" value="TRANSMEMBRANE PROTEIN 19"/>
    <property type="match status" value="1"/>
</dbReference>
<dbReference type="EMBL" id="JAACFV010000079">
    <property type="protein sequence ID" value="KAF7506849.1"/>
    <property type="molecule type" value="Genomic_DNA"/>
</dbReference>
<comment type="subcellular location">
    <subcellularLocation>
        <location evidence="1">Membrane</location>
        <topology evidence="1">Multi-pass membrane protein</topology>
    </subcellularLocation>
</comment>
<evidence type="ECO:0000256" key="7">
    <source>
        <dbReference type="SAM" id="Phobius"/>
    </source>
</evidence>
<evidence type="ECO:0000256" key="6">
    <source>
        <dbReference type="SAM" id="MobiDB-lite"/>
    </source>
</evidence>
<dbReference type="GO" id="GO:0016020">
    <property type="term" value="C:membrane"/>
    <property type="evidence" value="ECO:0007669"/>
    <property type="project" value="UniProtKB-SubCell"/>
</dbReference>